<gene>
    <name evidence="1" type="ORF">AWU65_20285</name>
</gene>
<comment type="caution">
    <text evidence="1">The sequence shown here is derived from an EMBL/GenBank/DDBJ whole genome shotgun (WGS) entry which is preliminary data.</text>
</comment>
<dbReference type="EMBL" id="LWMH01000001">
    <property type="protein sequence ID" value="KZS48097.1"/>
    <property type="molecule type" value="Genomic_DNA"/>
</dbReference>
<proteinExistence type="predicted"/>
<accession>A0A163LFZ0</accession>
<dbReference type="RefSeq" id="WP_063479143.1">
    <property type="nucleotide sequence ID" value="NZ_CP147845.1"/>
</dbReference>
<evidence type="ECO:0000313" key="1">
    <source>
        <dbReference type="EMBL" id="KZS48097.1"/>
    </source>
</evidence>
<sequence>METLSFTCDPLTLIRIVLQRFVEENIQGQYYRAKQFACYEYLDKNLTDDLLNEILSEFVKRHNLEAITLLDWREDARLIFDIIFERNDYKALEVSFMRKGCGNTGLGVYDRHSGLFYECGMAQHWQTIRDIVRDSYSEKHEALEKLYCYSRLTEYGGFSREEIENFVMDNFELVGGMKSINEYL</sequence>
<protein>
    <submittedName>
        <fullName evidence="1">Uncharacterized protein</fullName>
    </submittedName>
</protein>
<reference evidence="1" key="1">
    <citation type="journal article" date="2016" name="Genome Announc.">
        <title>Draft genomes of two strains of Paenibacillus glucanolyticus with capability to degrade lignocellulose.</title>
        <authorList>
            <person name="Mathews S.L."/>
            <person name="Pawlak J."/>
            <person name="Grunden A.M."/>
        </authorList>
    </citation>
    <scope>NUCLEOTIDE SEQUENCE [LARGE SCALE GENOMIC DNA]</scope>
    <source>
        <strain evidence="1">SLM1</strain>
    </source>
</reference>
<name>A0A163LFZ0_9BACL</name>
<keyword evidence="2" id="KW-1185">Reference proteome</keyword>
<organism evidence="1 2">
    <name type="scientific">Paenibacillus glucanolyticus</name>
    <dbReference type="NCBI Taxonomy" id="59843"/>
    <lineage>
        <taxon>Bacteria</taxon>
        <taxon>Bacillati</taxon>
        <taxon>Bacillota</taxon>
        <taxon>Bacilli</taxon>
        <taxon>Bacillales</taxon>
        <taxon>Paenibacillaceae</taxon>
        <taxon>Paenibacillus</taxon>
    </lineage>
</organism>
<dbReference type="Proteomes" id="UP000076796">
    <property type="component" value="Unassembled WGS sequence"/>
</dbReference>
<evidence type="ECO:0000313" key="2">
    <source>
        <dbReference type="Proteomes" id="UP000076796"/>
    </source>
</evidence>
<dbReference type="GeneID" id="97556400"/>
<dbReference type="OrthoDB" id="2665558at2"/>
<dbReference type="AlphaFoldDB" id="A0A163LFZ0"/>